<proteinExistence type="predicted"/>
<dbReference type="Proteomes" id="UP000263993">
    <property type="component" value="Unassembled WGS sequence"/>
</dbReference>
<gene>
    <name evidence="2" type="ORF">DXH78_00215</name>
</gene>
<dbReference type="NCBIfam" id="TIGR04372">
    <property type="entry name" value="glycosyl_04372"/>
    <property type="match status" value="1"/>
</dbReference>
<keyword evidence="3" id="KW-1185">Reference proteome</keyword>
<dbReference type="EMBL" id="QRGO01000001">
    <property type="protein sequence ID" value="RDV03148.1"/>
    <property type="molecule type" value="Genomic_DNA"/>
</dbReference>
<keyword evidence="1" id="KW-1133">Transmembrane helix</keyword>
<reference evidence="3" key="1">
    <citation type="submission" date="2018-08" db="EMBL/GenBank/DDBJ databases">
        <authorList>
            <person name="Kim S.-J."/>
            <person name="Jung G.-Y."/>
        </authorList>
    </citation>
    <scope>NUCLEOTIDE SEQUENCE [LARGE SCALE GENOMIC DNA]</scope>
    <source>
        <strain evidence="3">GY_H</strain>
    </source>
</reference>
<protein>
    <submittedName>
        <fullName evidence="2">TIGR04372 family glycosyltransferase</fullName>
    </submittedName>
</protein>
<keyword evidence="2" id="KW-0808">Transferase</keyword>
<evidence type="ECO:0000313" key="2">
    <source>
        <dbReference type="EMBL" id="RDV03148.1"/>
    </source>
</evidence>
<keyword evidence="1" id="KW-0812">Transmembrane</keyword>
<evidence type="ECO:0000313" key="3">
    <source>
        <dbReference type="Proteomes" id="UP000263993"/>
    </source>
</evidence>
<feature type="transmembrane region" description="Helical" evidence="1">
    <location>
        <begin position="34"/>
        <end position="59"/>
    </location>
</feature>
<organism evidence="2 3">
    <name type="scientific">Undibacter mobilis</name>
    <dbReference type="NCBI Taxonomy" id="2292256"/>
    <lineage>
        <taxon>Bacteria</taxon>
        <taxon>Pseudomonadati</taxon>
        <taxon>Pseudomonadota</taxon>
        <taxon>Alphaproteobacteria</taxon>
        <taxon>Hyphomicrobiales</taxon>
        <taxon>Nitrobacteraceae</taxon>
        <taxon>Undibacter</taxon>
    </lineage>
</organism>
<sequence length="452" mass="50375">MVKMPRTIPVSHAHIVRVIRDEITQGGDTEPKRLVALTLSVCGYFLIYGLNMLIARLWLLRHRAALSGLAHLIPMQSYSFGIILEGMDAGRRLWQARTGVIAPRPILSVRRRNDVNPWLAELEGGFAIFLYPSVQGFNIYRPLRIVHWPVEAHKKFQSWFLPVLARALPETDVEAFWFAADRLLPAKKLSAGNEHYGFHVGYAMLRMQRPVWPVRLSQAARRRAATAIEAASSSSFGGTLNFYLRQKSTVDVMSNLRNGGGFTDYVPAIELALRRGWRIFINGDVRIPTDLRDRWKGRVLDAASCGLDKGLFSLFAATECTASVGEPGGGFWLPTMCGIPSLMINSFPYYMGREHTVLLFKPVTDPSGRRIPFQTMLSEHLYDHRCDGLHVSTNSPEEISDAVAEFLDAAEAKQAAGQAADAGILPWDAFARICGSRYATANTNFAERIAAQ</sequence>
<keyword evidence="1" id="KW-0472">Membrane</keyword>
<dbReference type="AlphaFoldDB" id="A0A371B6E3"/>
<dbReference type="RefSeq" id="WP_115515176.1">
    <property type="nucleotide sequence ID" value="NZ_QRGO01000001.1"/>
</dbReference>
<dbReference type="InterPro" id="IPR030808">
    <property type="entry name" value="Glycosyl_04372"/>
</dbReference>
<accession>A0A371B6E3</accession>
<comment type="caution">
    <text evidence="2">The sequence shown here is derived from an EMBL/GenBank/DDBJ whole genome shotgun (WGS) entry which is preliminary data.</text>
</comment>
<name>A0A371B6E3_9BRAD</name>
<dbReference type="GO" id="GO:0016740">
    <property type="term" value="F:transferase activity"/>
    <property type="evidence" value="ECO:0007669"/>
    <property type="project" value="UniProtKB-KW"/>
</dbReference>
<evidence type="ECO:0000256" key="1">
    <source>
        <dbReference type="SAM" id="Phobius"/>
    </source>
</evidence>